<sequence>MFSSTLNPLASPPVHPVHRHHGHRFAQNPTKGATTNVHEARREFSSAPISKRFDIFTLETLDSICVAIIGFIKEQNTI</sequence>
<evidence type="ECO:0000259" key="2">
    <source>
        <dbReference type="Pfam" id="PF09133"/>
    </source>
</evidence>
<keyword evidence="4" id="KW-1185">Reference proteome</keyword>
<evidence type="ECO:0000313" key="4">
    <source>
        <dbReference type="Proteomes" id="UP000290289"/>
    </source>
</evidence>
<proteinExistence type="predicted"/>
<dbReference type="InterPro" id="IPR015216">
    <property type="entry name" value="SANTA"/>
</dbReference>
<organism evidence="3 4">
    <name type="scientific">Malus domestica</name>
    <name type="common">Apple</name>
    <name type="synonym">Pyrus malus</name>
    <dbReference type="NCBI Taxonomy" id="3750"/>
    <lineage>
        <taxon>Eukaryota</taxon>
        <taxon>Viridiplantae</taxon>
        <taxon>Streptophyta</taxon>
        <taxon>Embryophyta</taxon>
        <taxon>Tracheophyta</taxon>
        <taxon>Spermatophyta</taxon>
        <taxon>Magnoliopsida</taxon>
        <taxon>eudicotyledons</taxon>
        <taxon>Gunneridae</taxon>
        <taxon>Pentapetalae</taxon>
        <taxon>rosids</taxon>
        <taxon>fabids</taxon>
        <taxon>Rosales</taxon>
        <taxon>Rosaceae</taxon>
        <taxon>Amygdaloideae</taxon>
        <taxon>Maleae</taxon>
        <taxon>Malus</taxon>
    </lineage>
</organism>
<gene>
    <name evidence="3" type="ORF">DVH24_001678</name>
</gene>
<dbReference type="AlphaFoldDB" id="A0A498I4L4"/>
<reference evidence="3 4" key="1">
    <citation type="submission" date="2018-10" db="EMBL/GenBank/DDBJ databases">
        <title>A high-quality apple genome assembly.</title>
        <authorList>
            <person name="Hu J."/>
        </authorList>
    </citation>
    <scope>NUCLEOTIDE SEQUENCE [LARGE SCALE GENOMIC DNA]</scope>
    <source>
        <strain evidence="4">cv. HFTH1</strain>
        <tissue evidence="3">Young leaf</tissue>
    </source>
</reference>
<evidence type="ECO:0000313" key="3">
    <source>
        <dbReference type="EMBL" id="RXH78160.1"/>
    </source>
</evidence>
<dbReference type="EMBL" id="RDQH01000339">
    <property type="protein sequence ID" value="RXH78160.1"/>
    <property type="molecule type" value="Genomic_DNA"/>
</dbReference>
<dbReference type="Pfam" id="PF09133">
    <property type="entry name" value="SANTA"/>
    <property type="match status" value="1"/>
</dbReference>
<comment type="caution">
    <text evidence="3">The sequence shown here is derived from an EMBL/GenBank/DDBJ whole genome shotgun (WGS) entry which is preliminary data.</text>
</comment>
<protein>
    <recommendedName>
        <fullName evidence="2">SANTA domain-containing protein</fullName>
    </recommendedName>
</protein>
<name>A0A498I4L4_MALDO</name>
<feature type="domain" description="SANTA" evidence="2">
    <location>
        <begin position="31"/>
        <end position="77"/>
    </location>
</feature>
<dbReference type="Proteomes" id="UP000290289">
    <property type="component" value="Chromosome 13"/>
</dbReference>
<feature type="region of interest" description="Disordered" evidence="1">
    <location>
        <begin position="1"/>
        <end position="35"/>
    </location>
</feature>
<evidence type="ECO:0000256" key="1">
    <source>
        <dbReference type="SAM" id="MobiDB-lite"/>
    </source>
</evidence>
<accession>A0A498I4L4</accession>